<gene>
    <name evidence="3" type="ORF">LY28_02349</name>
</gene>
<sequence length="118" mass="13236">MTALGDRIRELRRTKGLTQKQLADLIGAKHNSISDWEKNKNKPDSNTITLLMKALDVDANSLLGWDNIQNMKSDAKELAAAILNNPKINNMLSLLIDMTDEDLSLVTSFIERLNKNKS</sequence>
<organism evidence="3 4">
    <name type="scientific">Ruminiclostridium sufflavum DSM 19573</name>
    <dbReference type="NCBI Taxonomy" id="1121337"/>
    <lineage>
        <taxon>Bacteria</taxon>
        <taxon>Bacillati</taxon>
        <taxon>Bacillota</taxon>
        <taxon>Clostridia</taxon>
        <taxon>Eubacteriales</taxon>
        <taxon>Oscillospiraceae</taxon>
        <taxon>Ruminiclostridium</taxon>
    </lineage>
</organism>
<evidence type="ECO:0000259" key="2">
    <source>
        <dbReference type="PROSITE" id="PS50943"/>
    </source>
</evidence>
<dbReference type="RefSeq" id="WP_110462370.1">
    <property type="nucleotide sequence ID" value="NZ_QKMR01000013.1"/>
</dbReference>
<dbReference type="AlphaFoldDB" id="A0A318Y5E9"/>
<dbReference type="GO" id="GO:0003677">
    <property type="term" value="F:DNA binding"/>
    <property type="evidence" value="ECO:0007669"/>
    <property type="project" value="UniProtKB-KW"/>
</dbReference>
<dbReference type="InterPro" id="IPR010982">
    <property type="entry name" value="Lambda_DNA-bd_dom_sf"/>
</dbReference>
<dbReference type="PANTHER" id="PTHR46558:SF11">
    <property type="entry name" value="HTH-TYPE TRANSCRIPTIONAL REGULATOR XRE"/>
    <property type="match status" value="1"/>
</dbReference>
<proteinExistence type="predicted"/>
<dbReference type="EMBL" id="QKMR01000013">
    <property type="protein sequence ID" value="PYG87211.1"/>
    <property type="molecule type" value="Genomic_DNA"/>
</dbReference>
<keyword evidence="4" id="KW-1185">Reference proteome</keyword>
<dbReference type="PROSITE" id="PS50943">
    <property type="entry name" value="HTH_CROC1"/>
    <property type="match status" value="1"/>
</dbReference>
<name>A0A318Y5E9_9FIRM</name>
<evidence type="ECO:0000313" key="4">
    <source>
        <dbReference type="Proteomes" id="UP000248132"/>
    </source>
</evidence>
<keyword evidence="1" id="KW-0238">DNA-binding</keyword>
<accession>A0A318Y5E9</accession>
<dbReference type="CDD" id="cd00093">
    <property type="entry name" value="HTH_XRE"/>
    <property type="match status" value="1"/>
</dbReference>
<protein>
    <submittedName>
        <fullName evidence="3">Helix-turn-helix protein</fullName>
    </submittedName>
</protein>
<dbReference type="SUPFAM" id="SSF47413">
    <property type="entry name" value="lambda repressor-like DNA-binding domains"/>
    <property type="match status" value="1"/>
</dbReference>
<dbReference type="PANTHER" id="PTHR46558">
    <property type="entry name" value="TRACRIPTIONAL REGULATORY PROTEIN-RELATED-RELATED"/>
    <property type="match status" value="1"/>
</dbReference>
<comment type="caution">
    <text evidence="3">The sequence shown here is derived from an EMBL/GenBank/DDBJ whole genome shotgun (WGS) entry which is preliminary data.</text>
</comment>
<dbReference type="OrthoDB" id="1973831at2"/>
<dbReference type="Gene3D" id="1.10.260.40">
    <property type="entry name" value="lambda repressor-like DNA-binding domains"/>
    <property type="match status" value="1"/>
</dbReference>
<reference evidence="3 4" key="1">
    <citation type="submission" date="2018-06" db="EMBL/GenBank/DDBJ databases">
        <title>Genomic Encyclopedia of Type Strains, Phase I: the one thousand microbial genomes (KMG-I) project.</title>
        <authorList>
            <person name="Kyrpides N."/>
        </authorList>
    </citation>
    <scope>NUCLEOTIDE SEQUENCE [LARGE SCALE GENOMIC DNA]</scope>
    <source>
        <strain evidence="3 4">DSM 19573</strain>
    </source>
</reference>
<evidence type="ECO:0000313" key="3">
    <source>
        <dbReference type="EMBL" id="PYG87211.1"/>
    </source>
</evidence>
<dbReference type="InterPro" id="IPR001387">
    <property type="entry name" value="Cro/C1-type_HTH"/>
</dbReference>
<evidence type="ECO:0000256" key="1">
    <source>
        <dbReference type="ARBA" id="ARBA00023125"/>
    </source>
</evidence>
<dbReference type="Pfam" id="PF01381">
    <property type="entry name" value="HTH_3"/>
    <property type="match status" value="1"/>
</dbReference>
<dbReference type="Proteomes" id="UP000248132">
    <property type="component" value="Unassembled WGS sequence"/>
</dbReference>
<feature type="domain" description="HTH cro/C1-type" evidence="2">
    <location>
        <begin position="8"/>
        <end position="62"/>
    </location>
</feature>
<dbReference type="SMART" id="SM00530">
    <property type="entry name" value="HTH_XRE"/>
    <property type="match status" value="1"/>
</dbReference>